<dbReference type="Proteomes" id="UP000094094">
    <property type="component" value="Chromosome"/>
</dbReference>
<feature type="transmembrane region" description="Helical" evidence="6">
    <location>
        <begin position="174"/>
        <end position="198"/>
    </location>
</feature>
<feature type="transmembrane region" description="Helical" evidence="6">
    <location>
        <begin position="112"/>
        <end position="134"/>
    </location>
</feature>
<feature type="transmembrane region" description="Helical" evidence="6">
    <location>
        <begin position="356"/>
        <end position="376"/>
    </location>
</feature>
<dbReference type="InterPro" id="IPR050833">
    <property type="entry name" value="Poly_Biosynth_Transport"/>
</dbReference>
<evidence type="ECO:0000256" key="4">
    <source>
        <dbReference type="ARBA" id="ARBA00022989"/>
    </source>
</evidence>
<dbReference type="PANTHER" id="PTHR30250:SF11">
    <property type="entry name" value="O-ANTIGEN TRANSPORTER-RELATED"/>
    <property type="match status" value="1"/>
</dbReference>
<feature type="transmembrane region" description="Helical" evidence="6">
    <location>
        <begin position="417"/>
        <end position="436"/>
    </location>
</feature>
<feature type="transmembrane region" description="Helical" evidence="6">
    <location>
        <begin position="35"/>
        <end position="59"/>
    </location>
</feature>
<comment type="subcellular location">
    <subcellularLocation>
        <location evidence="1">Cell membrane</location>
        <topology evidence="1">Multi-pass membrane protein</topology>
    </subcellularLocation>
</comment>
<keyword evidence="4 6" id="KW-1133">Transmembrane helix</keyword>
<evidence type="ECO:0000256" key="5">
    <source>
        <dbReference type="ARBA" id="ARBA00023136"/>
    </source>
</evidence>
<dbReference type="KEGG" id="slc:SL103_14465"/>
<evidence type="ECO:0000313" key="8">
    <source>
        <dbReference type="Proteomes" id="UP000094094"/>
    </source>
</evidence>
<feature type="transmembrane region" description="Helical" evidence="6">
    <location>
        <begin position="204"/>
        <end position="223"/>
    </location>
</feature>
<proteinExistence type="predicted"/>
<evidence type="ECO:0000256" key="6">
    <source>
        <dbReference type="SAM" id="Phobius"/>
    </source>
</evidence>
<dbReference type="AlphaFoldDB" id="A0A1D7VKM0"/>
<dbReference type="RefSeq" id="WP_069569252.1">
    <property type="nucleotide sequence ID" value="NZ_CP017157.1"/>
</dbReference>
<evidence type="ECO:0008006" key="9">
    <source>
        <dbReference type="Google" id="ProtNLM"/>
    </source>
</evidence>
<feature type="transmembrane region" description="Helical" evidence="6">
    <location>
        <begin position="327"/>
        <end position="350"/>
    </location>
</feature>
<organism evidence="7 8">
    <name type="scientific">Streptomyces lydicus</name>
    <dbReference type="NCBI Taxonomy" id="47763"/>
    <lineage>
        <taxon>Bacteria</taxon>
        <taxon>Bacillati</taxon>
        <taxon>Actinomycetota</taxon>
        <taxon>Actinomycetes</taxon>
        <taxon>Kitasatosporales</taxon>
        <taxon>Streptomycetaceae</taxon>
        <taxon>Streptomyces</taxon>
    </lineage>
</organism>
<dbReference type="EMBL" id="CP017157">
    <property type="protein sequence ID" value="AOP47304.1"/>
    <property type="molecule type" value="Genomic_DNA"/>
</dbReference>
<dbReference type="OrthoDB" id="139907at2"/>
<evidence type="ECO:0000256" key="3">
    <source>
        <dbReference type="ARBA" id="ARBA00022692"/>
    </source>
</evidence>
<evidence type="ECO:0000256" key="1">
    <source>
        <dbReference type="ARBA" id="ARBA00004651"/>
    </source>
</evidence>
<dbReference type="GO" id="GO:0005886">
    <property type="term" value="C:plasma membrane"/>
    <property type="evidence" value="ECO:0007669"/>
    <property type="project" value="UniProtKB-SubCell"/>
</dbReference>
<gene>
    <name evidence="7" type="ORF">SL103_14465</name>
</gene>
<dbReference type="PANTHER" id="PTHR30250">
    <property type="entry name" value="PST FAMILY PREDICTED COLANIC ACID TRANSPORTER"/>
    <property type="match status" value="1"/>
</dbReference>
<accession>A0A1D7VKM0</accession>
<sequence length="444" mass="47020">MASQTAASGSATLPAAPYTVVLRRRLRSLLSYEPLLRNGHVLVASSVMTAGLGAVYWVLATSWYHPETVGRSYAVISAVTLLGGIGQLNLADVLMRFAPSAGRHTRRLLLRSYAASGLCAGAGAAAFLALVPLVAPGLGFLRSSLVAPFFIVGTIGYAWFIVQDGALTGVRRANWVLGENAIFAVVKTLALALAAAWALGSGILLSWAGALAVSLTVANYVLLRRAVPAHQRAHADGRMPPRLLGYAATDYSGALCRLAAYNIVPLIVLNTLGGARNAYFSLSWVIAYTLYQAAYNMGSSLLVEAAHDPARISELGRRVLRHTGPPLTVAVLLLLVVAPWLLSVFGAEYAHEATGVLRLLALSALPNLLLNVAIDVARAHRRLAWAVALQATLCALVLVLTLRLIPRFGLNGVGAAWLLAECALALPLLLTLPRWLPSPARTSR</sequence>
<reference evidence="7 8" key="1">
    <citation type="submission" date="2016-09" db="EMBL/GenBank/DDBJ databases">
        <title>Complete genome sequencing of Streptomyces lydicus 103 and metabolic pathways analysis of antibiotic biosynthesis.</title>
        <authorList>
            <person name="Jia N."/>
            <person name="Ding M.-Z."/>
            <person name="Gao F."/>
            <person name="Yuan Y.-J."/>
        </authorList>
    </citation>
    <scope>NUCLEOTIDE SEQUENCE [LARGE SCALE GENOMIC DNA]</scope>
    <source>
        <strain evidence="7 8">103</strain>
    </source>
</reference>
<keyword evidence="3 6" id="KW-0812">Transmembrane</keyword>
<feature type="transmembrane region" description="Helical" evidence="6">
    <location>
        <begin position="383"/>
        <end position="405"/>
    </location>
</feature>
<feature type="transmembrane region" description="Helical" evidence="6">
    <location>
        <begin position="71"/>
        <end position="91"/>
    </location>
</feature>
<evidence type="ECO:0000313" key="7">
    <source>
        <dbReference type="EMBL" id="AOP47304.1"/>
    </source>
</evidence>
<keyword evidence="5 6" id="KW-0472">Membrane</keyword>
<evidence type="ECO:0000256" key="2">
    <source>
        <dbReference type="ARBA" id="ARBA00022475"/>
    </source>
</evidence>
<keyword evidence="8" id="KW-1185">Reference proteome</keyword>
<name>A0A1D7VKM0_9ACTN</name>
<protein>
    <recommendedName>
        <fullName evidence="9">Polysaccharide biosynthesis protein C-terminal domain-containing protein</fullName>
    </recommendedName>
</protein>
<feature type="transmembrane region" description="Helical" evidence="6">
    <location>
        <begin position="140"/>
        <end position="162"/>
    </location>
</feature>
<keyword evidence="2" id="KW-1003">Cell membrane</keyword>